<accession>A0A365Y401</accession>
<proteinExistence type="predicted"/>
<name>A0A365Y401_9BACT</name>
<reference evidence="1 2" key="1">
    <citation type="submission" date="2018-05" db="EMBL/GenBank/DDBJ databases">
        <title>Chitinophaga sp. K3CV102501T nov., isolated from isolated from a monsoon evergreen broad-leaved forest soil.</title>
        <authorList>
            <person name="Lv Y."/>
        </authorList>
    </citation>
    <scope>NUCLEOTIDE SEQUENCE [LARGE SCALE GENOMIC DNA]</scope>
    <source>
        <strain evidence="1 2">GDMCC 1.1325</strain>
    </source>
</reference>
<dbReference type="Proteomes" id="UP000253410">
    <property type="component" value="Unassembled WGS sequence"/>
</dbReference>
<sequence length="115" mass="13355">MHPVPAPYLQETVAWAQQTFAVSLPPGNISYEQLEEMLGRRLEYLISNDFQQFIFLLYRIDVAEKKVKLILEAAAATGLDPYRPIAALIIERQLQKIASREAFRQDHLPDDEERW</sequence>
<protein>
    <submittedName>
        <fullName evidence="1">Uncharacterized protein</fullName>
    </submittedName>
</protein>
<organism evidence="1 2">
    <name type="scientific">Chitinophaga flava</name>
    <dbReference type="NCBI Taxonomy" id="2259036"/>
    <lineage>
        <taxon>Bacteria</taxon>
        <taxon>Pseudomonadati</taxon>
        <taxon>Bacteroidota</taxon>
        <taxon>Chitinophagia</taxon>
        <taxon>Chitinophagales</taxon>
        <taxon>Chitinophagaceae</taxon>
        <taxon>Chitinophaga</taxon>
    </lineage>
</organism>
<evidence type="ECO:0000313" key="2">
    <source>
        <dbReference type="Proteomes" id="UP000253410"/>
    </source>
</evidence>
<evidence type="ECO:0000313" key="1">
    <source>
        <dbReference type="EMBL" id="RBL93229.1"/>
    </source>
</evidence>
<dbReference type="AlphaFoldDB" id="A0A365Y401"/>
<dbReference type="OrthoDB" id="711735at2"/>
<dbReference type="EMBL" id="QFFJ01000001">
    <property type="protein sequence ID" value="RBL93229.1"/>
    <property type="molecule type" value="Genomic_DNA"/>
</dbReference>
<gene>
    <name evidence="1" type="ORF">DF182_11870</name>
</gene>
<comment type="caution">
    <text evidence="1">The sequence shown here is derived from an EMBL/GenBank/DDBJ whole genome shotgun (WGS) entry which is preliminary data.</text>
</comment>
<keyword evidence="2" id="KW-1185">Reference proteome</keyword>
<dbReference type="RefSeq" id="WP_113615825.1">
    <property type="nucleotide sequence ID" value="NZ_QFFJ01000001.1"/>
</dbReference>